<dbReference type="PANTHER" id="PTHR47083">
    <property type="entry name" value="TESTIS-EXPRESSED PROTEIN 11"/>
    <property type="match status" value="1"/>
</dbReference>
<reference evidence="4" key="1">
    <citation type="journal article" date="2023" name="G3 (Bethesda)">
        <title>A reference genome for the long-term kleptoplast-retaining sea slug Elysia crispata morphotype clarki.</title>
        <authorList>
            <person name="Eastman K.E."/>
            <person name="Pendleton A.L."/>
            <person name="Shaikh M.A."/>
            <person name="Suttiyut T."/>
            <person name="Ogas R."/>
            <person name="Tomko P."/>
            <person name="Gavelis G."/>
            <person name="Widhalm J.R."/>
            <person name="Wisecaver J.H."/>
        </authorList>
    </citation>
    <scope>NUCLEOTIDE SEQUENCE</scope>
    <source>
        <strain evidence="4">ECLA1</strain>
    </source>
</reference>
<dbReference type="InterPro" id="IPR019734">
    <property type="entry name" value="TPR_rpt"/>
</dbReference>
<keyword evidence="5" id="KW-1185">Reference proteome</keyword>
<dbReference type="Pfam" id="PF13843">
    <property type="entry name" value="DDE_Tnp_1_7"/>
    <property type="match status" value="1"/>
</dbReference>
<sequence>MDVLCPKFPYKKLQDVLQELCLIDSELQENWAQLIENALTLVESLTQTLCVDVESRHKLGKLAVNLWNKTVILKTKESIKKQLYGKLRHISFQVIAFLNESGGDIASLKKQVMMGLKTARAWIDVKEFQSAEKVLCILQKIIQRLQQSVVQMKNVAEAPEDEEKLLSDTTKDSFYILCLKAEVKFLQGQNTQAMDAVKKAEEIMPSFPDEAFNLSMLCYNFGVDCYHSKDYTTGVSWLRESCSINRDIVEPNPKIQARTLRLLANCYLEARCEGWKESALNAVTLANQKYPHVAGLYVRLQLLLESEEPDASVHHALEELMHHPNFDVDLCINSLRLLKNFQRSETIFDMRQSLLERFKRHENFGNLLVSLLDIFLQGQVMSSVHVFAEECIKVHNTECRIEGLALKQFHIFFWMRAAQHFEDLRNFPTLPDFIAQPGVNTNIIDVDHASPSTICHLFFDDFIISHIKGRFQEMFVPDKEISIDGAMCAWRGKLHFKVYLKISPHRGVLNFELCDSKTGYEYRYRFEIYAREPGLSNRPTDVLMRLIGPLLDRDFHLFTDNHYSCLELYTALYARHTTWTATVRSKRVGMLKDMMQQLLKIRAGRGQKPIQLSDFVKSLRRELTQEYALARAQNANRSVPKSVTKSEKKEFEKAATWYNYSLSLYSSMSASEPNLAKLQRNLANCYFNLGEYTKALAAIEVAEKCNKKDAHTQFIIFKISLEQGNFEKAMASLKILVECVEKDLDTADINIICVVAQTALEQNRTELATVALECLISHSGKIKQILTGLKCLLRLLLNQIERNNSVDKKQLLCHVRTALNKILSAKDQGKVSTAEVEDEATWFMKISWNLALQCKDDPFCMKEFFNLCFQLLSLCAQNAANFHHHQNCLLMSCAACVQLAREPQYKPQMQELLEEVLQHIEEYKQAENRAHNFLCSPGSTKASASAEIFLLLYKFEALSKLKDARAECVLDQALTLPSPSPKLFHTFSALAVDAPASNKKLSMRALKVAIKLHMQAKHPDYISCSADVRNLINQSLVSNEKEAMIYFKETLDMIEKRAKDEYPEVELLWLMTKSWNQGLHHFNWDKPKEAEQWCSLSMSLLKYLPSAKKEYHDQMMSVYGEILNRIETHVEKKNMEE</sequence>
<dbReference type="InterPro" id="IPR042861">
    <property type="entry name" value="TEX11"/>
</dbReference>
<dbReference type="GO" id="GO:0007060">
    <property type="term" value="P:male meiosis chromosome segregation"/>
    <property type="evidence" value="ECO:0007669"/>
    <property type="project" value="TreeGrafter"/>
</dbReference>
<proteinExistence type="predicted"/>
<evidence type="ECO:0000256" key="2">
    <source>
        <dbReference type="ARBA" id="ARBA00031845"/>
    </source>
</evidence>
<accession>A0AAE0XYI2</accession>
<dbReference type="PANTHER" id="PTHR47083:SF1">
    <property type="entry name" value="TESTIS-EXPRESSED PROTEIN 11"/>
    <property type="match status" value="1"/>
</dbReference>
<dbReference type="GO" id="GO:0000801">
    <property type="term" value="C:central element"/>
    <property type="evidence" value="ECO:0007669"/>
    <property type="project" value="TreeGrafter"/>
</dbReference>
<dbReference type="Proteomes" id="UP001283361">
    <property type="component" value="Unassembled WGS sequence"/>
</dbReference>
<evidence type="ECO:0000313" key="5">
    <source>
        <dbReference type="Proteomes" id="UP001283361"/>
    </source>
</evidence>
<protein>
    <recommendedName>
        <fullName evidence="2">Protein ZIP4 homolog</fullName>
    </recommendedName>
</protein>
<evidence type="ECO:0000259" key="3">
    <source>
        <dbReference type="Pfam" id="PF13843"/>
    </source>
</evidence>
<dbReference type="Pfam" id="PF08631">
    <property type="entry name" value="SPO22"/>
    <property type="match status" value="1"/>
</dbReference>
<dbReference type="SUPFAM" id="SSF48452">
    <property type="entry name" value="TPR-like"/>
    <property type="match status" value="2"/>
</dbReference>
<dbReference type="GO" id="GO:0007131">
    <property type="term" value="P:reciprocal meiotic recombination"/>
    <property type="evidence" value="ECO:0007669"/>
    <property type="project" value="TreeGrafter"/>
</dbReference>
<dbReference type="EMBL" id="JAWDGP010007302">
    <property type="protein sequence ID" value="KAK3726437.1"/>
    <property type="molecule type" value="Genomic_DNA"/>
</dbReference>
<evidence type="ECO:0000313" key="4">
    <source>
        <dbReference type="EMBL" id="KAK3726437.1"/>
    </source>
</evidence>
<dbReference type="Gene3D" id="1.25.40.10">
    <property type="entry name" value="Tetratricopeptide repeat domain"/>
    <property type="match status" value="2"/>
</dbReference>
<organism evidence="4 5">
    <name type="scientific">Elysia crispata</name>
    <name type="common">lettuce slug</name>
    <dbReference type="NCBI Taxonomy" id="231223"/>
    <lineage>
        <taxon>Eukaryota</taxon>
        <taxon>Metazoa</taxon>
        <taxon>Spiralia</taxon>
        <taxon>Lophotrochozoa</taxon>
        <taxon>Mollusca</taxon>
        <taxon>Gastropoda</taxon>
        <taxon>Heterobranchia</taxon>
        <taxon>Euthyneura</taxon>
        <taxon>Panpulmonata</taxon>
        <taxon>Sacoglossa</taxon>
        <taxon>Placobranchoidea</taxon>
        <taxon>Plakobranchidae</taxon>
        <taxon>Elysia</taxon>
    </lineage>
</organism>
<comment type="caution">
    <text evidence="4">The sequence shown here is derived from an EMBL/GenBank/DDBJ whole genome shotgun (WGS) entry which is preliminary data.</text>
</comment>
<feature type="domain" description="PiggyBac transposable element-derived protein" evidence="3">
    <location>
        <begin position="463"/>
        <end position="599"/>
    </location>
</feature>
<dbReference type="AlphaFoldDB" id="A0AAE0XYI2"/>
<dbReference type="InterPro" id="IPR029526">
    <property type="entry name" value="PGBD"/>
</dbReference>
<keyword evidence="1" id="KW-0469">Meiosis</keyword>
<dbReference type="GO" id="GO:0007130">
    <property type="term" value="P:synaptonemal complex assembly"/>
    <property type="evidence" value="ECO:0007669"/>
    <property type="project" value="TreeGrafter"/>
</dbReference>
<dbReference type="InterPro" id="IPR011990">
    <property type="entry name" value="TPR-like_helical_dom_sf"/>
</dbReference>
<name>A0AAE0XYI2_9GAST</name>
<dbReference type="InterPro" id="IPR013940">
    <property type="entry name" value="Spo22/ZIP4/TEX11"/>
</dbReference>
<evidence type="ECO:0000256" key="1">
    <source>
        <dbReference type="ARBA" id="ARBA00023254"/>
    </source>
</evidence>
<gene>
    <name evidence="4" type="ORF">RRG08_005044</name>
</gene>
<dbReference type="SMART" id="SM00028">
    <property type="entry name" value="TPR"/>
    <property type="match status" value="3"/>
</dbReference>